<dbReference type="Proteomes" id="UP000499080">
    <property type="component" value="Unassembled WGS sequence"/>
</dbReference>
<protein>
    <submittedName>
        <fullName evidence="1">Uncharacterized protein</fullName>
    </submittedName>
</protein>
<evidence type="ECO:0000313" key="2">
    <source>
        <dbReference type="Proteomes" id="UP000499080"/>
    </source>
</evidence>
<dbReference type="AlphaFoldDB" id="A0A4Y2EH23"/>
<dbReference type="GO" id="GO:0003777">
    <property type="term" value="F:microtubule motor activity"/>
    <property type="evidence" value="ECO:0007669"/>
    <property type="project" value="InterPro"/>
</dbReference>
<sequence>MTRNEPFSSMLLLRRNWVRNLQHSGLEAETFTPGCCMGISPLYLQHINKCVILNKIFGWVVSSLRVKGVLALLSIVPVLLNVFISLPNGFKSHVVTVSSETAAQRLNLSSKKRRRQHHHPDSEPPPFLTNFAEILRVSPPPVPPSLLRSVGKKENFSIGKIPLGCSMTSGIQLNNIQTRKGYSSLVVRSRDSEVRNPIPSKIRRKDGAWCTLNLSSRVERPPPGVA</sequence>
<proteinExistence type="predicted"/>
<evidence type="ECO:0000313" key="1">
    <source>
        <dbReference type="EMBL" id="GBM28121.1"/>
    </source>
</evidence>
<dbReference type="GO" id="GO:0007018">
    <property type="term" value="P:microtubule-based movement"/>
    <property type="evidence" value="ECO:0007669"/>
    <property type="project" value="InterPro"/>
</dbReference>
<gene>
    <name evidence="1" type="ORF">AVEN_176608_1</name>
</gene>
<dbReference type="InterPro" id="IPR027640">
    <property type="entry name" value="Kinesin-like_fam"/>
</dbReference>
<comment type="caution">
    <text evidence="1">The sequence shown here is derived from an EMBL/GenBank/DDBJ whole genome shotgun (WGS) entry which is preliminary data.</text>
</comment>
<name>A0A4Y2EH23_ARAVE</name>
<keyword evidence="2" id="KW-1185">Reference proteome</keyword>
<organism evidence="1 2">
    <name type="scientific">Araneus ventricosus</name>
    <name type="common">Orbweaver spider</name>
    <name type="synonym">Epeira ventricosa</name>
    <dbReference type="NCBI Taxonomy" id="182803"/>
    <lineage>
        <taxon>Eukaryota</taxon>
        <taxon>Metazoa</taxon>
        <taxon>Ecdysozoa</taxon>
        <taxon>Arthropoda</taxon>
        <taxon>Chelicerata</taxon>
        <taxon>Arachnida</taxon>
        <taxon>Araneae</taxon>
        <taxon>Araneomorphae</taxon>
        <taxon>Entelegynae</taxon>
        <taxon>Araneoidea</taxon>
        <taxon>Araneidae</taxon>
        <taxon>Araneus</taxon>
    </lineage>
</organism>
<accession>A0A4Y2EH23</accession>
<dbReference type="PANTHER" id="PTHR21608:SF7">
    <property type="entry name" value="KINESIN-LIKE PROTEIN CG14535"/>
    <property type="match status" value="1"/>
</dbReference>
<reference evidence="1 2" key="1">
    <citation type="journal article" date="2019" name="Sci. Rep.">
        <title>Orb-weaving spider Araneus ventricosus genome elucidates the spidroin gene catalogue.</title>
        <authorList>
            <person name="Kono N."/>
            <person name="Nakamura H."/>
            <person name="Ohtoshi R."/>
            <person name="Moran D.A.P."/>
            <person name="Shinohara A."/>
            <person name="Yoshida Y."/>
            <person name="Fujiwara M."/>
            <person name="Mori M."/>
            <person name="Tomita M."/>
            <person name="Arakawa K."/>
        </authorList>
    </citation>
    <scope>NUCLEOTIDE SEQUENCE [LARGE SCALE GENOMIC DNA]</scope>
</reference>
<dbReference type="PANTHER" id="PTHR21608">
    <property type="entry name" value="KINESIN-LIKE PROTEIN CG14535"/>
    <property type="match status" value="1"/>
</dbReference>
<dbReference type="OrthoDB" id="10593342at2759"/>
<dbReference type="EMBL" id="BGPR01000603">
    <property type="protein sequence ID" value="GBM28121.1"/>
    <property type="molecule type" value="Genomic_DNA"/>
</dbReference>